<keyword evidence="5 8" id="KW-0732">Signal</keyword>
<feature type="chain" id="PRO_5045483599" description="Alginate biosynthesis protein AlgF" evidence="8">
    <location>
        <begin position="16"/>
        <end position="219"/>
    </location>
</feature>
<comment type="similarity">
    <text evidence="3">Belongs to the AlgF family.</text>
</comment>
<organism evidence="9 10">
    <name type="scientific">Bradyrhizobium zhengyangense</name>
    <dbReference type="NCBI Taxonomy" id="2911009"/>
    <lineage>
        <taxon>Bacteria</taxon>
        <taxon>Pseudomonadati</taxon>
        <taxon>Pseudomonadota</taxon>
        <taxon>Alphaproteobacteria</taxon>
        <taxon>Hyphomicrobiales</taxon>
        <taxon>Nitrobacteraceae</taxon>
        <taxon>Bradyrhizobium</taxon>
    </lineage>
</organism>
<evidence type="ECO:0000256" key="8">
    <source>
        <dbReference type="SAM" id="SignalP"/>
    </source>
</evidence>
<keyword evidence="7" id="KW-0016">Alginate biosynthesis</keyword>
<keyword evidence="6" id="KW-0574">Periplasm</keyword>
<feature type="signal peptide" evidence="8">
    <location>
        <begin position="1"/>
        <end position="15"/>
    </location>
</feature>
<gene>
    <name evidence="9" type="ORF">L6637_40030</name>
</gene>
<dbReference type="EMBL" id="JAKLUA010000033">
    <property type="protein sequence ID" value="MCG2673106.1"/>
    <property type="molecule type" value="Genomic_DNA"/>
</dbReference>
<evidence type="ECO:0000256" key="7">
    <source>
        <dbReference type="ARBA" id="ARBA00022841"/>
    </source>
</evidence>
<dbReference type="Proteomes" id="UP001139012">
    <property type="component" value="Unassembled WGS sequence"/>
</dbReference>
<comment type="caution">
    <text evidence="9">The sequence shown here is derived from an EMBL/GenBank/DDBJ whole genome shotgun (WGS) entry which is preliminary data.</text>
</comment>
<sequence>MSLAALLLFFSIALAARSQGQEIRRLYATRPPAGYAFIRIAALSEGPPPRVQVNSADLQINEATGASSYRAVPANEPLNLSVNGAAISKDVVPDAEAYLTLVISRTNSTWNVQSIDEGQSSSDGLKAKLRFLNLVPGCTATLKIADGPTIFQQAPFGSVQSRTINPVTAKLEGSCDEGNAPLTLPQLRAGDYYSIFLRKDSERLRLTGQLDETEPYRER</sequence>
<evidence type="ECO:0000256" key="5">
    <source>
        <dbReference type="ARBA" id="ARBA00022729"/>
    </source>
</evidence>
<dbReference type="Pfam" id="PF11182">
    <property type="entry name" value="AlgF"/>
    <property type="match status" value="1"/>
</dbReference>
<evidence type="ECO:0000256" key="3">
    <source>
        <dbReference type="ARBA" id="ARBA00010033"/>
    </source>
</evidence>
<keyword evidence="10" id="KW-1185">Reference proteome</keyword>
<evidence type="ECO:0000256" key="1">
    <source>
        <dbReference type="ARBA" id="ARBA00004418"/>
    </source>
</evidence>
<evidence type="ECO:0000256" key="4">
    <source>
        <dbReference type="ARBA" id="ARBA00013964"/>
    </source>
</evidence>
<name>A0ABS9M1T4_9BRAD</name>
<reference evidence="9" key="1">
    <citation type="submission" date="2022-01" db="EMBL/GenBank/DDBJ databases">
        <title>Genome sequnece data of strain Bradyrhizobium sp. nov.</title>
        <authorList>
            <person name="Zhang J."/>
        </authorList>
    </citation>
    <scope>NUCLEOTIDE SEQUENCE</scope>
    <source>
        <strain evidence="9">WYCCWR 12774</strain>
    </source>
</reference>
<protein>
    <recommendedName>
        <fullName evidence="4">Alginate biosynthesis protein AlgF</fullName>
    </recommendedName>
</protein>
<comment type="subcellular location">
    <subcellularLocation>
        <location evidence="1">Periplasm</location>
    </subcellularLocation>
</comment>
<proteinExistence type="inferred from homology"/>
<dbReference type="InterPro" id="IPR035422">
    <property type="entry name" value="AlgF"/>
</dbReference>
<evidence type="ECO:0000313" key="9">
    <source>
        <dbReference type="EMBL" id="MCG2673106.1"/>
    </source>
</evidence>
<accession>A0ABS9M1T4</accession>
<evidence type="ECO:0000256" key="6">
    <source>
        <dbReference type="ARBA" id="ARBA00022764"/>
    </source>
</evidence>
<evidence type="ECO:0000256" key="2">
    <source>
        <dbReference type="ARBA" id="ARBA00005182"/>
    </source>
</evidence>
<comment type="pathway">
    <text evidence="2">Glycan biosynthesis; alginate biosynthesis.</text>
</comment>
<evidence type="ECO:0000313" key="10">
    <source>
        <dbReference type="Proteomes" id="UP001139012"/>
    </source>
</evidence>